<dbReference type="AlphaFoldDB" id="A0A4R2HXG1"/>
<evidence type="ECO:0000256" key="1">
    <source>
        <dbReference type="SAM" id="Phobius"/>
    </source>
</evidence>
<keyword evidence="1" id="KW-1133">Transmembrane helix</keyword>
<keyword evidence="1" id="KW-0472">Membrane</keyword>
<dbReference type="RefSeq" id="WP_158441083.1">
    <property type="nucleotide sequence ID" value="NZ_SLWN01000001.1"/>
</dbReference>
<feature type="transmembrane region" description="Helical" evidence="1">
    <location>
        <begin position="70"/>
        <end position="94"/>
    </location>
</feature>
<keyword evidence="1" id="KW-0812">Transmembrane</keyword>
<sequence>MRTADAADNAAMPPAQTTEPFVVKRRSLGTTRTTLYLGSVVFGLMVLFTLLCVVVQLIRGEPIREPLEAVWLSWGGMPLIFAVGLPVLLLVGLVTTAEERHEGDQDDVLLSINETGVYLGGEQPRTIPWSDVHGICRVERRGVNSEGEDAWHPYLVVLRYDGDALPRSSKAWGPSEQWPGTVEILGRPLPYDDLVAAVARYAPHVQVTDRGRVTD</sequence>
<comment type="caution">
    <text evidence="2">The sequence shown here is derived from an EMBL/GenBank/DDBJ whole genome shotgun (WGS) entry which is preliminary data.</text>
</comment>
<feature type="transmembrane region" description="Helical" evidence="1">
    <location>
        <begin position="34"/>
        <end position="58"/>
    </location>
</feature>
<reference evidence="2 3" key="1">
    <citation type="journal article" date="2015" name="Stand. Genomic Sci.">
        <title>Genomic Encyclopedia of Bacterial and Archaeal Type Strains, Phase III: the genomes of soil and plant-associated and newly described type strains.</title>
        <authorList>
            <person name="Whitman W.B."/>
            <person name="Woyke T."/>
            <person name="Klenk H.P."/>
            <person name="Zhou Y."/>
            <person name="Lilburn T.G."/>
            <person name="Beck B.J."/>
            <person name="De Vos P."/>
            <person name="Vandamme P."/>
            <person name="Eisen J.A."/>
            <person name="Garrity G."/>
            <person name="Hugenholtz P."/>
            <person name="Kyrpides N.C."/>
        </authorList>
    </citation>
    <scope>NUCLEOTIDE SEQUENCE [LARGE SCALE GENOMIC DNA]</scope>
    <source>
        <strain evidence="2 3">VKM Ac-2572</strain>
    </source>
</reference>
<name>A0A4R2HXG1_9ACTN</name>
<keyword evidence="3" id="KW-1185">Reference proteome</keyword>
<evidence type="ECO:0000313" key="2">
    <source>
        <dbReference type="EMBL" id="TCO35799.1"/>
    </source>
</evidence>
<accession>A0A4R2HXG1</accession>
<proteinExistence type="predicted"/>
<organism evidence="2 3">
    <name type="scientific">Kribbella steppae</name>
    <dbReference type="NCBI Taxonomy" id="2512223"/>
    <lineage>
        <taxon>Bacteria</taxon>
        <taxon>Bacillati</taxon>
        <taxon>Actinomycetota</taxon>
        <taxon>Actinomycetes</taxon>
        <taxon>Propionibacteriales</taxon>
        <taxon>Kribbellaceae</taxon>
        <taxon>Kribbella</taxon>
    </lineage>
</organism>
<gene>
    <name evidence="2" type="ORF">EV652_101684</name>
</gene>
<dbReference type="EMBL" id="SLWN01000001">
    <property type="protein sequence ID" value="TCO35799.1"/>
    <property type="molecule type" value="Genomic_DNA"/>
</dbReference>
<protein>
    <submittedName>
        <fullName evidence="2">Uncharacterized protein</fullName>
    </submittedName>
</protein>
<dbReference type="Proteomes" id="UP000294508">
    <property type="component" value="Unassembled WGS sequence"/>
</dbReference>
<evidence type="ECO:0000313" key="3">
    <source>
        <dbReference type="Proteomes" id="UP000294508"/>
    </source>
</evidence>
<dbReference type="OrthoDB" id="3823473at2"/>